<organism evidence="1 2">
    <name type="scientific">Phytophthora megakarya</name>
    <dbReference type="NCBI Taxonomy" id="4795"/>
    <lineage>
        <taxon>Eukaryota</taxon>
        <taxon>Sar</taxon>
        <taxon>Stramenopiles</taxon>
        <taxon>Oomycota</taxon>
        <taxon>Peronosporomycetes</taxon>
        <taxon>Peronosporales</taxon>
        <taxon>Peronosporaceae</taxon>
        <taxon>Phytophthora</taxon>
    </lineage>
</organism>
<dbReference type="EMBL" id="NBNE01003840">
    <property type="protein sequence ID" value="OWZ06735.1"/>
    <property type="molecule type" value="Genomic_DNA"/>
</dbReference>
<evidence type="ECO:0000313" key="1">
    <source>
        <dbReference type="EMBL" id="OWZ06735.1"/>
    </source>
</evidence>
<proteinExistence type="predicted"/>
<reference evidence="2" key="1">
    <citation type="submission" date="2017-03" db="EMBL/GenBank/DDBJ databases">
        <title>Phytopthora megakarya and P. palmivora, two closely related causual agents of cacao black pod achieved similar genome size and gene model numbers by different mechanisms.</title>
        <authorList>
            <person name="Ali S."/>
            <person name="Shao J."/>
            <person name="Larry D.J."/>
            <person name="Kronmiller B."/>
            <person name="Shen D."/>
            <person name="Strem M.D."/>
            <person name="Melnick R.L."/>
            <person name="Guiltinan M.J."/>
            <person name="Tyler B.M."/>
            <person name="Meinhardt L.W."/>
            <person name="Bailey B.A."/>
        </authorList>
    </citation>
    <scope>NUCLEOTIDE SEQUENCE [LARGE SCALE GENOMIC DNA]</scope>
    <source>
        <strain evidence="2">zdho120</strain>
    </source>
</reference>
<evidence type="ECO:0000313" key="2">
    <source>
        <dbReference type="Proteomes" id="UP000198211"/>
    </source>
</evidence>
<dbReference type="OrthoDB" id="120963at2759"/>
<sequence length="217" mass="25161">MVHVVVQGTDQLFEHAEVVCEFENALIDTFPNAIAIGCIFHLEQALRRAMRRFLPPEEECAIAMTRGVLDILKVVEQNLIERAIKWVKLEIRQPCDVAGIQCTNTKWRGFWGYIQRTWPELYNVSVWNVTGLNNELVPRTKNPLERFYRELNDRFPKPRPSMATFVGVIKPLSAEYGQRLTDISCERARRPTLERIQLPVPIDIPEVIDDDSDDDVW</sequence>
<name>A0A225VN17_9STRA</name>
<comment type="caution">
    <text evidence="1">The sequence shown here is derived from an EMBL/GenBank/DDBJ whole genome shotgun (WGS) entry which is preliminary data.</text>
</comment>
<gene>
    <name evidence="1" type="ORF">PHMEG_00020969</name>
</gene>
<dbReference type="Proteomes" id="UP000198211">
    <property type="component" value="Unassembled WGS sequence"/>
</dbReference>
<accession>A0A225VN17</accession>
<evidence type="ECO:0008006" key="3">
    <source>
        <dbReference type="Google" id="ProtNLM"/>
    </source>
</evidence>
<dbReference type="AlphaFoldDB" id="A0A225VN17"/>
<keyword evidence="2" id="KW-1185">Reference proteome</keyword>
<protein>
    <recommendedName>
        <fullName evidence="3">MULE transposase domain-containing protein</fullName>
    </recommendedName>
</protein>